<accession>G0TV25</accession>
<dbReference type="PANTHER" id="PTHR45629:SF7">
    <property type="entry name" value="DNA EXCISION REPAIR PROTEIN ERCC-6-RELATED"/>
    <property type="match status" value="1"/>
</dbReference>
<proteinExistence type="predicted"/>
<dbReference type="InterPro" id="IPR050496">
    <property type="entry name" value="SNF2_RAD54_helicase_repair"/>
</dbReference>
<protein>
    <submittedName>
        <fullName evidence="5">Putative DNA excision/repair protein</fullName>
    </submittedName>
</protein>
<dbReference type="Gene3D" id="3.40.50.10810">
    <property type="entry name" value="Tandem AAA-ATPase domain"/>
    <property type="match status" value="1"/>
</dbReference>
<keyword evidence="1" id="KW-0378">Hydrolase</keyword>
<dbReference type="EMBL" id="HE573021">
    <property type="protein sequence ID" value="CCC48208.1"/>
    <property type="molecule type" value="Genomic_DNA"/>
</dbReference>
<dbReference type="VEuPathDB" id="TriTrypDB:TvY486_0504120"/>
<dbReference type="PROSITE" id="PS51194">
    <property type="entry name" value="HELICASE_CTER"/>
    <property type="match status" value="1"/>
</dbReference>
<feature type="domain" description="Helicase C-terminal" evidence="4">
    <location>
        <begin position="397"/>
        <end position="554"/>
    </location>
</feature>
<gene>
    <name evidence="5" type="ORF">TVY486_0504120</name>
</gene>
<dbReference type="InterPro" id="IPR000330">
    <property type="entry name" value="SNF2_N"/>
</dbReference>
<dbReference type="Pfam" id="PF00176">
    <property type="entry name" value="SNF2-rel_dom"/>
    <property type="match status" value="1"/>
</dbReference>
<dbReference type="CDD" id="cd18793">
    <property type="entry name" value="SF2_C_SNF"/>
    <property type="match status" value="1"/>
</dbReference>
<dbReference type="Pfam" id="PF00271">
    <property type="entry name" value="Helicase_C"/>
    <property type="match status" value="1"/>
</dbReference>
<dbReference type="SMART" id="SM00490">
    <property type="entry name" value="HELICc"/>
    <property type="match status" value="1"/>
</dbReference>
<dbReference type="InterPro" id="IPR027417">
    <property type="entry name" value="P-loop_NTPase"/>
</dbReference>
<evidence type="ECO:0000259" key="4">
    <source>
        <dbReference type="PROSITE" id="PS51194"/>
    </source>
</evidence>
<feature type="region of interest" description="Disordered" evidence="2">
    <location>
        <begin position="27"/>
        <end position="61"/>
    </location>
</feature>
<sequence length="669" mass="74603">MNCEEFEELFSFHECSSPNGLHSPLSSNARTNSCVNTSQKSDLGSSTGKREASKPPPTLTLDPEIEKKLYDYQKEGIEWMYLRHCKGRGCLLADEMGLGKTVQVSAFLGAMYRNKLVTSTILIVPPTLIPMWEKALLEWGGLQPPLLEVLRGECDKRTQRLQRLRHGVPCFFIATYGMLRQDGVIMSAQMVDYVVMDEAHLIKNASTRVFKSAMSLSARHRVAITGTPLMNNFEDLWGIFQFVDGAILGSSRAEFRRTNAILLRGNERDAAGRERAAASQQLALIQMAIRPYMLRRGKQQLESVSAAKRDLIIWLQLDDTQKRMYTSLSNGDSEKQVAQNSAACEPFLLLTSLMQTCNHPWLNLDDETYRGSIQNPFQHPEGGPELGNVFSSSKIAAGIALVVKCISENRKVLVFSRSKRMLDLFGVTLMNWLIDFMRVDGDTAPEERLDIVSQFSEKNNIWVLLLTTQVGGIGLTATAASGVVLLDPSWNPSIDAQAVDRVHRVGQTRDVVVYRLITCGTVEEKIYRNQIFKSMAAKQGTAGAEGVGEGGSVEFHRYFTRLQLRNIVDIGVLDHSETAIHLRCLNPDSVLETERSSLLSLPFVCDVSDNGCILVRSTDDDENDEEGVNIRSVEPCGGSLCQYHGDKALRPVKRFRPECSDQDGLSEYF</sequence>
<evidence type="ECO:0000256" key="2">
    <source>
        <dbReference type="SAM" id="MobiDB-lite"/>
    </source>
</evidence>
<evidence type="ECO:0000259" key="3">
    <source>
        <dbReference type="PROSITE" id="PS51192"/>
    </source>
</evidence>
<dbReference type="InterPro" id="IPR049730">
    <property type="entry name" value="SNF2/RAD54-like_C"/>
</dbReference>
<dbReference type="Gene3D" id="3.40.50.300">
    <property type="entry name" value="P-loop containing nucleotide triphosphate hydrolases"/>
    <property type="match status" value="1"/>
</dbReference>
<dbReference type="SMART" id="SM00487">
    <property type="entry name" value="DEXDc"/>
    <property type="match status" value="1"/>
</dbReference>
<dbReference type="AlphaFoldDB" id="G0TV25"/>
<dbReference type="GO" id="GO:0005524">
    <property type="term" value="F:ATP binding"/>
    <property type="evidence" value="ECO:0007669"/>
    <property type="project" value="InterPro"/>
</dbReference>
<name>G0TV25_TRYVY</name>
<dbReference type="SUPFAM" id="SSF52540">
    <property type="entry name" value="P-loop containing nucleoside triphosphate hydrolases"/>
    <property type="match status" value="2"/>
</dbReference>
<dbReference type="GO" id="GO:0016787">
    <property type="term" value="F:hydrolase activity"/>
    <property type="evidence" value="ECO:0007669"/>
    <property type="project" value="UniProtKB-KW"/>
</dbReference>
<evidence type="ECO:0000256" key="1">
    <source>
        <dbReference type="ARBA" id="ARBA00022801"/>
    </source>
</evidence>
<dbReference type="InterPro" id="IPR001650">
    <property type="entry name" value="Helicase_C-like"/>
</dbReference>
<feature type="compositionally biased region" description="Polar residues" evidence="2">
    <location>
        <begin position="27"/>
        <end position="47"/>
    </location>
</feature>
<feature type="domain" description="Helicase ATP-binding" evidence="3">
    <location>
        <begin position="81"/>
        <end position="246"/>
    </location>
</feature>
<evidence type="ECO:0000313" key="5">
    <source>
        <dbReference type="EMBL" id="CCC48208.1"/>
    </source>
</evidence>
<dbReference type="PROSITE" id="PS51192">
    <property type="entry name" value="HELICASE_ATP_BIND_1"/>
    <property type="match status" value="1"/>
</dbReference>
<organism evidence="5">
    <name type="scientific">Trypanosoma vivax (strain Y486)</name>
    <dbReference type="NCBI Taxonomy" id="1055687"/>
    <lineage>
        <taxon>Eukaryota</taxon>
        <taxon>Discoba</taxon>
        <taxon>Euglenozoa</taxon>
        <taxon>Kinetoplastea</taxon>
        <taxon>Metakinetoplastina</taxon>
        <taxon>Trypanosomatida</taxon>
        <taxon>Trypanosomatidae</taxon>
        <taxon>Trypanosoma</taxon>
        <taxon>Duttonella</taxon>
    </lineage>
</organism>
<dbReference type="PANTHER" id="PTHR45629">
    <property type="entry name" value="SNF2/RAD54 FAMILY MEMBER"/>
    <property type="match status" value="1"/>
</dbReference>
<dbReference type="InterPro" id="IPR014001">
    <property type="entry name" value="Helicase_ATP-bd"/>
</dbReference>
<dbReference type="GO" id="GO:0015616">
    <property type="term" value="F:DNA translocase activity"/>
    <property type="evidence" value="ECO:0007669"/>
    <property type="project" value="TreeGrafter"/>
</dbReference>
<reference evidence="5" key="1">
    <citation type="journal article" date="2012" name="Proc. Natl. Acad. Sci. U.S.A.">
        <title>Antigenic diversity is generated by distinct evolutionary mechanisms in African trypanosome species.</title>
        <authorList>
            <person name="Jackson A.P."/>
            <person name="Berry A."/>
            <person name="Aslett M."/>
            <person name="Allison H.C."/>
            <person name="Burton P."/>
            <person name="Vavrova-Anderson J."/>
            <person name="Brown R."/>
            <person name="Browne H."/>
            <person name="Corton N."/>
            <person name="Hauser H."/>
            <person name="Gamble J."/>
            <person name="Gilderthorp R."/>
            <person name="Marcello L."/>
            <person name="McQuillan J."/>
            <person name="Otto T.D."/>
            <person name="Quail M.A."/>
            <person name="Sanders M.J."/>
            <person name="van Tonder A."/>
            <person name="Ginger M.L."/>
            <person name="Field M.C."/>
            <person name="Barry J.D."/>
            <person name="Hertz-Fowler C."/>
            <person name="Berriman M."/>
        </authorList>
    </citation>
    <scope>NUCLEOTIDE SEQUENCE</scope>
    <source>
        <strain evidence="5">Y486</strain>
    </source>
</reference>
<dbReference type="InterPro" id="IPR038718">
    <property type="entry name" value="SNF2-like_sf"/>
</dbReference>